<dbReference type="PROSITE" id="PS51078">
    <property type="entry name" value="ICLR_ED"/>
    <property type="match status" value="1"/>
</dbReference>
<evidence type="ECO:0000313" key="7">
    <source>
        <dbReference type="Proteomes" id="UP000595349"/>
    </source>
</evidence>
<organism evidence="6 7">
    <name type="scientific">Salicibibacter cibi</name>
    <dbReference type="NCBI Taxonomy" id="2743001"/>
    <lineage>
        <taxon>Bacteria</taxon>
        <taxon>Bacillati</taxon>
        <taxon>Bacillota</taxon>
        <taxon>Bacilli</taxon>
        <taxon>Bacillales</taxon>
        <taxon>Bacillaceae</taxon>
        <taxon>Salicibibacter</taxon>
    </lineage>
</organism>
<keyword evidence="2" id="KW-0238">DNA-binding</keyword>
<dbReference type="KEGG" id="scib:HUG20_02350"/>
<dbReference type="Pfam" id="PF01614">
    <property type="entry name" value="IclR_C"/>
    <property type="match status" value="1"/>
</dbReference>
<evidence type="ECO:0000256" key="2">
    <source>
        <dbReference type="ARBA" id="ARBA00023125"/>
    </source>
</evidence>
<dbReference type="EMBL" id="CP054706">
    <property type="protein sequence ID" value="QQK78854.1"/>
    <property type="molecule type" value="Genomic_DNA"/>
</dbReference>
<dbReference type="GO" id="GO:0045892">
    <property type="term" value="P:negative regulation of DNA-templated transcription"/>
    <property type="evidence" value="ECO:0007669"/>
    <property type="project" value="TreeGrafter"/>
</dbReference>
<dbReference type="GO" id="GO:0003700">
    <property type="term" value="F:DNA-binding transcription factor activity"/>
    <property type="evidence" value="ECO:0007669"/>
    <property type="project" value="TreeGrafter"/>
</dbReference>
<protein>
    <submittedName>
        <fullName evidence="6">IclR family transcriptional regulator</fullName>
    </submittedName>
</protein>
<dbReference type="PANTHER" id="PTHR30136">
    <property type="entry name" value="HELIX-TURN-HELIX TRANSCRIPTIONAL REGULATOR, ICLR FAMILY"/>
    <property type="match status" value="1"/>
</dbReference>
<dbReference type="Gene3D" id="3.30.450.40">
    <property type="match status" value="1"/>
</dbReference>
<dbReference type="InterPro" id="IPR005471">
    <property type="entry name" value="Tscrpt_reg_IclR_N"/>
</dbReference>
<dbReference type="Proteomes" id="UP000595349">
    <property type="component" value="Chromosome"/>
</dbReference>
<gene>
    <name evidence="6" type="ORF">HUG20_02350</name>
</gene>
<feature type="domain" description="HTH iclR-type" evidence="4">
    <location>
        <begin position="7"/>
        <end position="68"/>
    </location>
</feature>
<evidence type="ECO:0000256" key="1">
    <source>
        <dbReference type="ARBA" id="ARBA00023015"/>
    </source>
</evidence>
<keyword evidence="7" id="KW-1185">Reference proteome</keyword>
<dbReference type="InterPro" id="IPR029016">
    <property type="entry name" value="GAF-like_dom_sf"/>
</dbReference>
<name>A0A7T7CEA5_9BACI</name>
<proteinExistence type="predicted"/>
<dbReference type="RefSeq" id="WP_200087621.1">
    <property type="nucleotide sequence ID" value="NZ_CP054706.1"/>
</dbReference>
<dbReference type="InterPro" id="IPR036390">
    <property type="entry name" value="WH_DNA-bd_sf"/>
</dbReference>
<dbReference type="InterPro" id="IPR050707">
    <property type="entry name" value="HTH_MetabolicPath_Reg"/>
</dbReference>
<dbReference type="GO" id="GO:0003677">
    <property type="term" value="F:DNA binding"/>
    <property type="evidence" value="ECO:0007669"/>
    <property type="project" value="UniProtKB-KW"/>
</dbReference>
<keyword evidence="1" id="KW-0805">Transcription regulation</keyword>
<keyword evidence="3" id="KW-0804">Transcription</keyword>
<dbReference type="SMART" id="SM00346">
    <property type="entry name" value="HTH_ICLR"/>
    <property type="match status" value="1"/>
</dbReference>
<accession>A0A7T7CEA5</accession>
<dbReference type="InterPro" id="IPR036388">
    <property type="entry name" value="WH-like_DNA-bd_sf"/>
</dbReference>
<dbReference type="PROSITE" id="PS51077">
    <property type="entry name" value="HTH_ICLR"/>
    <property type="match status" value="1"/>
</dbReference>
<evidence type="ECO:0000256" key="3">
    <source>
        <dbReference type="ARBA" id="ARBA00023163"/>
    </source>
</evidence>
<dbReference type="AlphaFoldDB" id="A0A7T7CEA5"/>
<sequence length="255" mass="28920">MKQKYWVPAIERASLILDLVSVHPQKLRLIDLSKRLGVNKSSMYSLLNTLEQLNLLNKDKEDTYTLGSGIAKWSASYFRQFDIVEAFYREAPASFNNVHEAMQLGILEGGDVLYLGKMQSESRVQLITNPGMKFPAYASSLGKAQLLHHSKEELLMLYPQFDLEPKTPYTLSTVDNLYKNLQEAQGYGYITEEEESSLDFYCVGAPVMNHDGKIIAGISFTMLKSSWTMKREEATTEIVQLARRLSQQAGYADRP</sequence>
<dbReference type="Gene3D" id="1.10.10.10">
    <property type="entry name" value="Winged helix-like DNA-binding domain superfamily/Winged helix DNA-binding domain"/>
    <property type="match status" value="1"/>
</dbReference>
<evidence type="ECO:0000259" key="4">
    <source>
        <dbReference type="PROSITE" id="PS51077"/>
    </source>
</evidence>
<evidence type="ECO:0000313" key="6">
    <source>
        <dbReference type="EMBL" id="QQK78854.1"/>
    </source>
</evidence>
<evidence type="ECO:0000259" key="5">
    <source>
        <dbReference type="PROSITE" id="PS51078"/>
    </source>
</evidence>
<dbReference type="InterPro" id="IPR014757">
    <property type="entry name" value="Tscrpt_reg_IclR_C"/>
</dbReference>
<reference evidence="6 7" key="1">
    <citation type="submission" date="2020-06" db="EMBL/GenBank/DDBJ databases">
        <title>Genomic analysis of Salicibibacter sp. NKC21-4.</title>
        <authorList>
            <person name="Oh Y.J."/>
        </authorList>
    </citation>
    <scope>NUCLEOTIDE SEQUENCE [LARGE SCALE GENOMIC DNA]</scope>
    <source>
        <strain evidence="6 7">NKC21-4</strain>
    </source>
</reference>
<dbReference type="Pfam" id="PF09339">
    <property type="entry name" value="HTH_IclR"/>
    <property type="match status" value="1"/>
</dbReference>
<dbReference type="SUPFAM" id="SSF55781">
    <property type="entry name" value="GAF domain-like"/>
    <property type="match status" value="1"/>
</dbReference>
<dbReference type="PANTHER" id="PTHR30136:SF35">
    <property type="entry name" value="HTH-TYPE TRANSCRIPTIONAL REGULATOR RV1719"/>
    <property type="match status" value="1"/>
</dbReference>
<feature type="domain" description="IclR-ED" evidence="5">
    <location>
        <begin position="69"/>
        <end position="251"/>
    </location>
</feature>
<dbReference type="SUPFAM" id="SSF46785">
    <property type="entry name" value="Winged helix' DNA-binding domain"/>
    <property type="match status" value="1"/>
</dbReference>